<accession>A0A4R6VSC0</accession>
<proteinExistence type="predicted"/>
<organism evidence="2 3">
    <name type="scientific">Maritalea mobilis</name>
    <dbReference type="NCBI Taxonomy" id="483324"/>
    <lineage>
        <taxon>Bacteria</taxon>
        <taxon>Pseudomonadati</taxon>
        <taxon>Pseudomonadota</taxon>
        <taxon>Alphaproteobacteria</taxon>
        <taxon>Hyphomicrobiales</taxon>
        <taxon>Devosiaceae</taxon>
        <taxon>Maritalea</taxon>
    </lineage>
</organism>
<protein>
    <submittedName>
        <fullName evidence="2">Uncharacterized protein DUF1176</fullName>
    </submittedName>
</protein>
<feature type="signal peptide" evidence="1">
    <location>
        <begin position="1"/>
        <end position="23"/>
    </location>
</feature>
<feature type="chain" id="PRO_5020777809" evidence="1">
    <location>
        <begin position="24"/>
        <end position="352"/>
    </location>
</feature>
<sequence>MRPFKPLLIACMCMLTFTNLASAQPFGEKRVYFKDWLAACRPATGYCSATSYINPNPPSGAVADYILRVGREKSADSWEISLSTVATMPTDTSFIVIEDEPNTLYFNRPNSFAAFGAINDFYFLGNEARRLLEKMLANNELIMTYDAESGRETLNFSLRGLTASMLWIDEQQEKVGEPRDAGYGPRAERLATALEQPSRDIPQPILDMHFDGDNCDFGAESDMFSSWESMALDPNRDLYMLPCSSGAYNLLSRGYIWNKEQQNATTQHFVEYSDTAGWTSVDYLVNAFLDPHSRTVSSFAKARGLGDCGSSGTWQWAGYGMQLRKFFYQPVCGLDYDENADLTFPQIFPESQ</sequence>
<gene>
    <name evidence="2" type="ORF">ATL17_0935</name>
</gene>
<dbReference type="Pfam" id="PF06674">
    <property type="entry name" value="DUF1176"/>
    <property type="match status" value="1"/>
</dbReference>
<reference evidence="2 3" key="1">
    <citation type="submission" date="2019-03" db="EMBL/GenBank/DDBJ databases">
        <title>Genomic Encyclopedia of Type Strains, Phase III (KMG-III): the genomes of soil and plant-associated and newly described type strains.</title>
        <authorList>
            <person name="Whitman W."/>
        </authorList>
    </citation>
    <scope>NUCLEOTIDE SEQUENCE [LARGE SCALE GENOMIC DNA]</scope>
    <source>
        <strain evidence="2 3">CGMCC 1.7002</strain>
    </source>
</reference>
<name>A0A4R6VSC0_9HYPH</name>
<evidence type="ECO:0000256" key="1">
    <source>
        <dbReference type="SAM" id="SignalP"/>
    </source>
</evidence>
<evidence type="ECO:0000313" key="3">
    <source>
        <dbReference type="Proteomes" id="UP000295391"/>
    </source>
</evidence>
<comment type="caution">
    <text evidence="2">The sequence shown here is derived from an EMBL/GenBank/DDBJ whole genome shotgun (WGS) entry which is preliminary data.</text>
</comment>
<dbReference type="Proteomes" id="UP000295391">
    <property type="component" value="Unassembled WGS sequence"/>
</dbReference>
<dbReference type="InterPro" id="IPR009560">
    <property type="entry name" value="DUF1176"/>
</dbReference>
<dbReference type="EMBL" id="SNYR01000001">
    <property type="protein sequence ID" value="TDQ66929.1"/>
    <property type="molecule type" value="Genomic_DNA"/>
</dbReference>
<dbReference type="OrthoDB" id="7823834at2"/>
<keyword evidence="3" id="KW-1185">Reference proteome</keyword>
<keyword evidence="1" id="KW-0732">Signal</keyword>
<dbReference type="AlphaFoldDB" id="A0A4R6VSC0"/>
<dbReference type="RefSeq" id="WP_133571585.1">
    <property type="nucleotide sequence ID" value="NZ_SNYR01000001.1"/>
</dbReference>
<evidence type="ECO:0000313" key="2">
    <source>
        <dbReference type="EMBL" id="TDQ66929.1"/>
    </source>
</evidence>